<evidence type="ECO:0008006" key="3">
    <source>
        <dbReference type="Google" id="ProtNLM"/>
    </source>
</evidence>
<dbReference type="Proteomes" id="UP001596200">
    <property type="component" value="Unassembled WGS sequence"/>
</dbReference>
<gene>
    <name evidence="1" type="ORF">ACFP1B_32190</name>
</gene>
<sequence length="229" mass="25142">MAKALLEGYVEAEFEGEFETHLTVRFDPRAEEAGEGVRLARWAERHGLKLTRIVLDRGAVPDQPMLTERGRGSLSRQRAAAGLRADALRAAGFPVVRVKIEAAPWNEEIPRTAEEAAALPPGCHFEHHVKLLLSGASELAAARAAAERHGAHLSRNARRTDGRGRHERFVTQRCRAVGRPGARARLDALLRALDDAGLEVLETEEEFVVHDDHPALDAGWIDERAGAAR</sequence>
<name>A0ABW1GW82_9ACTN</name>
<reference evidence="2" key="1">
    <citation type="journal article" date="2019" name="Int. J. Syst. Evol. Microbiol.">
        <title>The Global Catalogue of Microorganisms (GCM) 10K type strain sequencing project: providing services to taxonomists for standard genome sequencing and annotation.</title>
        <authorList>
            <consortium name="The Broad Institute Genomics Platform"/>
            <consortium name="The Broad Institute Genome Sequencing Center for Infectious Disease"/>
            <person name="Wu L."/>
            <person name="Ma J."/>
        </authorList>
    </citation>
    <scope>NUCLEOTIDE SEQUENCE [LARGE SCALE GENOMIC DNA]</scope>
    <source>
        <strain evidence="2">JCM 4147</strain>
    </source>
</reference>
<evidence type="ECO:0000313" key="1">
    <source>
        <dbReference type="EMBL" id="MFC5918056.1"/>
    </source>
</evidence>
<proteinExistence type="predicted"/>
<comment type="caution">
    <text evidence="1">The sequence shown here is derived from an EMBL/GenBank/DDBJ whole genome shotgun (WGS) entry which is preliminary data.</text>
</comment>
<keyword evidence="2" id="KW-1185">Reference proteome</keyword>
<dbReference type="RefSeq" id="WP_344516714.1">
    <property type="nucleotide sequence ID" value="NZ_BAAATU010000041.1"/>
</dbReference>
<organism evidence="1 2">
    <name type="scientific">Streptomyces pulveraceus</name>
    <dbReference type="NCBI Taxonomy" id="68258"/>
    <lineage>
        <taxon>Bacteria</taxon>
        <taxon>Bacillati</taxon>
        <taxon>Actinomycetota</taxon>
        <taxon>Actinomycetes</taxon>
        <taxon>Kitasatosporales</taxon>
        <taxon>Streptomycetaceae</taxon>
        <taxon>Streptomyces</taxon>
    </lineage>
</organism>
<protein>
    <recommendedName>
        <fullName evidence="3">Ankyrin</fullName>
    </recommendedName>
</protein>
<evidence type="ECO:0000313" key="2">
    <source>
        <dbReference type="Proteomes" id="UP001596200"/>
    </source>
</evidence>
<dbReference type="EMBL" id="JBHSPU010000032">
    <property type="protein sequence ID" value="MFC5918056.1"/>
    <property type="molecule type" value="Genomic_DNA"/>
</dbReference>
<accession>A0ABW1GW82</accession>